<name>A0ABW3GVK6_9FLAO</name>
<dbReference type="RefSeq" id="WP_379658594.1">
    <property type="nucleotide sequence ID" value="NZ_JBHTIV010000018.1"/>
</dbReference>
<protein>
    <submittedName>
        <fullName evidence="2">Two-component regulator propeller domain-containing protein</fullName>
    </submittedName>
</protein>
<dbReference type="PANTHER" id="PTHR43547:SF2">
    <property type="entry name" value="HYBRID SIGNAL TRANSDUCTION HISTIDINE KINASE C"/>
    <property type="match status" value="1"/>
</dbReference>
<evidence type="ECO:0000256" key="1">
    <source>
        <dbReference type="ARBA" id="ARBA00022553"/>
    </source>
</evidence>
<keyword evidence="1" id="KW-0597">Phosphoprotein</keyword>
<dbReference type="Gene3D" id="2.130.10.10">
    <property type="entry name" value="YVTN repeat-like/Quinoprotein amine dehydrogenase"/>
    <property type="match status" value="3"/>
</dbReference>
<accession>A0ABW3GVK6</accession>
<dbReference type="PANTHER" id="PTHR43547">
    <property type="entry name" value="TWO-COMPONENT HISTIDINE KINASE"/>
    <property type="match status" value="1"/>
</dbReference>
<sequence>MIKIKFFTVVVLSLILNSCSGQKSKNEIKESISSEKKLEESKPDTPNTENFLFYSDINNQISQVVRTIFQDSKGIFWFGTQNGAFKFDGNSLIHIDSIKNESGKGVTIKDIAEDKDGKIWFGHEGGISSIDKKVVTNYYESDGLISNDVWCITTDRSNQVWIGTIEGVCKFDGKNFTSFELPEGLKDTKVGISSTKMIHNIMEDSGGRIWFSTNGGIYIKDRTSLTNLSEKDGLHTPFVNEVIETHKGDFLISTSQGLYKYQKGIITEVTGNLFEETKGTGSIIEDSNGNIWFNCSRSIYSLKNTDLTEYRISEGNYGPLTFQIYEDQQKRLWFVGYGGAFRLEKGKFINITKDRPW</sequence>
<gene>
    <name evidence="2" type="ORF">ACFQ0R_11840</name>
</gene>
<organism evidence="2 3">
    <name type="scientific">Psychroflexus salinarum</name>
    <dbReference type="NCBI Taxonomy" id="546024"/>
    <lineage>
        <taxon>Bacteria</taxon>
        <taxon>Pseudomonadati</taxon>
        <taxon>Bacteroidota</taxon>
        <taxon>Flavobacteriia</taxon>
        <taxon>Flavobacteriales</taxon>
        <taxon>Flavobacteriaceae</taxon>
        <taxon>Psychroflexus</taxon>
    </lineage>
</organism>
<dbReference type="InterPro" id="IPR015943">
    <property type="entry name" value="WD40/YVTN_repeat-like_dom_sf"/>
</dbReference>
<proteinExistence type="predicted"/>
<evidence type="ECO:0000313" key="2">
    <source>
        <dbReference type="EMBL" id="MFD0933290.1"/>
    </source>
</evidence>
<comment type="caution">
    <text evidence="2">The sequence shown here is derived from an EMBL/GenBank/DDBJ whole genome shotgun (WGS) entry which is preliminary data.</text>
</comment>
<dbReference type="Pfam" id="PF07494">
    <property type="entry name" value="Reg_prop"/>
    <property type="match status" value="4"/>
</dbReference>
<reference evidence="3" key="1">
    <citation type="journal article" date="2019" name="Int. J. Syst. Evol. Microbiol.">
        <title>The Global Catalogue of Microorganisms (GCM) 10K type strain sequencing project: providing services to taxonomists for standard genome sequencing and annotation.</title>
        <authorList>
            <consortium name="The Broad Institute Genomics Platform"/>
            <consortium name="The Broad Institute Genome Sequencing Center for Infectious Disease"/>
            <person name="Wu L."/>
            <person name="Ma J."/>
        </authorList>
    </citation>
    <scope>NUCLEOTIDE SEQUENCE [LARGE SCALE GENOMIC DNA]</scope>
    <source>
        <strain evidence="3">CCUG 56752</strain>
    </source>
</reference>
<dbReference type="SUPFAM" id="SSF63829">
    <property type="entry name" value="Calcium-dependent phosphotriesterase"/>
    <property type="match status" value="1"/>
</dbReference>
<dbReference type="InterPro" id="IPR011110">
    <property type="entry name" value="Reg_prop"/>
</dbReference>
<dbReference type="Proteomes" id="UP001597049">
    <property type="component" value="Unassembled WGS sequence"/>
</dbReference>
<dbReference type="EMBL" id="JBHTIV010000018">
    <property type="protein sequence ID" value="MFD0933290.1"/>
    <property type="molecule type" value="Genomic_DNA"/>
</dbReference>
<keyword evidence="3" id="KW-1185">Reference proteome</keyword>
<evidence type="ECO:0000313" key="3">
    <source>
        <dbReference type="Proteomes" id="UP001597049"/>
    </source>
</evidence>